<dbReference type="Pfam" id="PF01965">
    <property type="entry name" value="DJ-1_PfpI"/>
    <property type="match status" value="1"/>
</dbReference>
<dbReference type="CDD" id="cd03137">
    <property type="entry name" value="GATase1_AraC_1"/>
    <property type="match status" value="1"/>
</dbReference>
<dbReference type="Proteomes" id="UP000450012">
    <property type="component" value="Unassembled WGS sequence"/>
</dbReference>
<dbReference type="EMBL" id="WWCK01000004">
    <property type="protein sequence ID" value="MYM67906.1"/>
    <property type="molecule type" value="Genomic_DNA"/>
</dbReference>
<dbReference type="SUPFAM" id="SSF52317">
    <property type="entry name" value="Class I glutamine amidotransferase-like"/>
    <property type="match status" value="1"/>
</dbReference>
<evidence type="ECO:0000256" key="2">
    <source>
        <dbReference type="ARBA" id="ARBA00023163"/>
    </source>
</evidence>
<dbReference type="InterPro" id="IPR018060">
    <property type="entry name" value="HTH_AraC"/>
</dbReference>
<dbReference type="SMART" id="SM00342">
    <property type="entry name" value="HTH_ARAC"/>
    <property type="match status" value="1"/>
</dbReference>
<evidence type="ECO:0000259" key="3">
    <source>
        <dbReference type="PROSITE" id="PS01124"/>
    </source>
</evidence>
<reference evidence="4 5" key="1">
    <citation type="submission" date="2019-12" db="EMBL/GenBank/DDBJ databases">
        <title>Novel species isolated from a subtropical stream in China.</title>
        <authorList>
            <person name="Lu H."/>
        </authorList>
    </citation>
    <scope>NUCLEOTIDE SEQUENCE [LARGE SCALE GENOMIC DNA]</scope>
    <source>
        <strain evidence="4 5">FT55W</strain>
    </source>
</reference>
<keyword evidence="5" id="KW-1185">Reference proteome</keyword>
<dbReference type="AlphaFoldDB" id="A0A7X4GRP1"/>
<dbReference type="PANTHER" id="PTHR43130:SF3">
    <property type="entry name" value="HTH-TYPE TRANSCRIPTIONAL REGULATOR RV1931C"/>
    <property type="match status" value="1"/>
</dbReference>
<feature type="domain" description="HTH araC/xylS-type" evidence="3">
    <location>
        <begin position="209"/>
        <end position="307"/>
    </location>
</feature>
<keyword evidence="2" id="KW-0804">Transcription</keyword>
<comment type="caution">
    <text evidence="4">The sequence shown here is derived from an EMBL/GenBank/DDBJ whole genome shotgun (WGS) entry which is preliminary data.</text>
</comment>
<sequence length="316" mass="34710">MTAKVALVIYPGFNILDLSVLTVLGIANHYAPGSYAVELVSMTGGIVRSMSGVGVETTIFGPERYDTVIIASMPDLPRPSPALAARLRLALSQSRRVASICTGAFLLGEAGAFDGREVTTHWRYTDELMHKLPMAKLVPEKIFVRDGPVWSSAGMTAGTDLVLGMVEADLGHEVVKQICKIMVLPHRRAGGQSQFSVLAEIDPRHERIRRVLSYIRANLREALTTQQLADHVNWSVRHFSRAFYAETGLSPAKAIEKLRVEAAQNLIESGHSSAARIAEQTGFGDEERMRRAFQRVLGTIPQKIVRAARTRKLAQV</sequence>
<dbReference type="InterPro" id="IPR029062">
    <property type="entry name" value="Class_I_gatase-like"/>
</dbReference>
<organism evidence="4 5">
    <name type="scientific">Duganella rivi</name>
    <dbReference type="NCBI Taxonomy" id="2666083"/>
    <lineage>
        <taxon>Bacteria</taxon>
        <taxon>Pseudomonadati</taxon>
        <taxon>Pseudomonadota</taxon>
        <taxon>Betaproteobacteria</taxon>
        <taxon>Burkholderiales</taxon>
        <taxon>Oxalobacteraceae</taxon>
        <taxon>Telluria group</taxon>
        <taxon>Duganella</taxon>
    </lineage>
</organism>
<keyword evidence="1" id="KW-0805">Transcription regulation</keyword>
<protein>
    <submittedName>
        <fullName evidence="4">Helix-turn-helix domain-containing protein</fullName>
    </submittedName>
</protein>
<dbReference type="Gene3D" id="1.10.10.60">
    <property type="entry name" value="Homeodomain-like"/>
    <property type="match status" value="1"/>
</dbReference>
<evidence type="ECO:0000313" key="4">
    <source>
        <dbReference type="EMBL" id="MYM67906.1"/>
    </source>
</evidence>
<dbReference type="GO" id="GO:0043565">
    <property type="term" value="F:sequence-specific DNA binding"/>
    <property type="evidence" value="ECO:0007669"/>
    <property type="project" value="InterPro"/>
</dbReference>
<gene>
    <name evidence="4" type="ORF">GTP45_13825</name>
</gene>
<dbReference type="Gene3D" id="3.40.50.880">
    <property type="match status" value="1"/>
</dbReference>
<proteinExistence type="predicted"/>
<dbReference type="Pfam" id="PF12833">
    <property type="entry name" value="HTH_18"/>
    <property type="match status" value="1"/>
</dbReference>
<evidence type="ECO:0000256" key="1">
    <source>
        <dbReference type="ARBA" id="ARBA00023015"/>
    </source>
</evidence>
<dbReference type="InterPro" id="IPR009057">
    <property type="entry name" value="Homeodomain-like_sf"/>
</dbReference>
<dbReference type="SUPFAM" id="SSF46689">
    <property type="entry name" value="Homeodomain-like"/>
    <property type="match status" value="2"/>
</dbReference>
<dbReference type="PANTHER" id="PTHR43130">
    <property type="entry name" value="ARAC-FAMILY TRANSCRIPTIONAL REGULATOR"/>
    <property type="match status" value="1"/>
</dbReference>
<dbReference type="InterPro" id="IPR052158">
    <property type="entry name" value="INH-QAR"/>
</dbReference>
<dbReference type="PROSITE" id="PS01124">
    <property type="entry name" value="HTH_ARAC_FAMILY_2"/>
    <property type="match status" value="1"/>
</dbReference>
<name>A0A7X4GRP1_9BURK</name>
<accession>A0A7X4GRP1</accession>
<evidence type="ECO:0000313" key="5">
    <source>
        <dbReference type="Proteomes" id="UP000450012"/>
    </source>
</evidence>
<dbReference type="GO" id="GO:0003700">
    <property type="term" value="F:DNA-binding transcription factor activity"/>
    <property type="evidence" value="ECO:0007669"/>
    <property type="project" value="InterPro"/>
</dbReference>
<dbReference type="InterPro" id="IPR002818">
    <property type="entry name" value="DJ-1/PfpI"/>
</dbReference>